<keyword evidence="6 7" id="KW-0472">Membrane</keyword>
<evidence type="ECO:0000256" key="7">
    <source>
        <dbReference type="SAM" id="Phobius"/>
    </source>
</evidence>
<dbReference type="PANTHER" id="PTHR33452:SF1">
    <property type="entry name" value="INNER MEMBRANE PROTEIN YPHA-RELATED"/>
    <property type="match status" value="1"/>
</dbReference>
<dbReference type="PANTHER" id="PTHR33452">
    <property type="entry name" value="OXIDOREDUCTASE CATD-RELATED"/>
    <property type="match status" value="1"/>
</dbReference>
<feature type="transmembrane region" description="Helical" evidence="7">
    <location>
        <begin position="12"/>
        <end position="37"/>
    </location>
</feature>
<evidence type="ECO:0000256" key="1">
    <source>
        <dbReference type="ARBA" id="ARBA00004651"/>
    </source>
</evidence>
<evidence type="ECO:0000313" key="9">
    <source>
        <dbReference type="Proteomes" id="UP001259982"/>
    </source>
</evidence>
<reference evidence="8 9" key="1">
    <citation type="submission" date="2023-09" db="EMBL/GenBank/DDBJ databases">
        <authorList>
            <person name="Rey-Velasco X."/>
        </authorList>
    </citation>
    <scope>NUCLEOTIDE SEQUENCE [LARGE SCALE GENOMIC DNA]</scope>
    <source>
        <strain evidence="8 9">P385</strain>
    </source>
</reference>
<evidence type="ECO:0000256" key="3">
    <source>
        <dbReference type="ARBA" id="ARBA00022475"/>
    </source>
</evidence>
<dbReference type="Pfam" id="PF07681">
    <property type="entry name" value="DoxX"/>
    <property type="match status" value="1"/>
</dbReference>
<organism evidence="8 9">
    <name type="scientific">Spectribacter acetivorans</name>
    <dbReference type="NCBI Taxonomy" id="3075603"/>
    <lineage>
        <taxon>Bacteria</taxon>
        <taxon>Pseudomonadati</taxon>
        <taxon>Pseudomonadota</taxon>
        <taxon>Gammaproteobacteria</taxon>
        <taxon>Salinisphaerales</taxon>
        <taxon>Salinisphaeraceae</taxon>
        <taxon>Spectribacter</taxon>
    </lineage>
</organism>
<dbReference type="InterPro" id="IPR032808">
    <property type="entry name" value="DoxX"/>
</dbReference>
<sequence>MNDDNTADIGKLILRAYIGLAMLGHGIPKILGGIGGIEGMLANQGLPGLLAYGVYVGEVVAPVMLILGLYARIGGVLVVINMLFAIALAHTGEIFALTERGAWALELQGFFLFGGLAVALIGGGRYALRPEA</sequence>
<evidence type="ECO:0000256" key="2">
    <source>
        <dbReference type="ARBA" id="ARBA00006679"/>
    </source>
</evidence>
<evidence type="ECO:0000313" key="8">
    <source>
        <dbReference type="EMBL" id="MDT0619286.1"/>
    </source>
</evidence>
<evidence type="ECO:0000256" key="5">
    <source>
        <dbReference type="ARBA" id="ARBA00022989"/>
    </source>
</evidence>
<accession>A0ABU3B9Y4</accession>
<comment type="subcellular location">
    <subcellularLocation>
        <location evidence="1">Cell membrane</location>
        <topology evidence="1">Multi-pass membrane protein</topology>
    </subcellularLocation>
</comment>
<feature type="transmembrane region" description="Helical" evidence="7">
    <location>
        <begin position="76"/>
        <end position="97"/>
    </location>
</feature>
<comment type="caution">
    <text evidence="8">The sequence shown here is derived from an EMBL/GenBank/DDBJ whole genome shotgun (WGS) entry which is preliminary data.</text>
</comment>
<keyword evidence="9" id="KW-1185">Reference proteome</keyword>
<proteinExistence type="inferred from homology"/>
<dbReference type="Proteomes" id="UP001259982">
    <property type="component" value="Unassembled WGS sequence"/>
</dbReference>
<protein>
    <submittedName>
        <fullName evidence="8">DoxX family protein</fullName>
    </submittedName>
</protein>
<keyword evidence="3" id="KW-1003">Cell membrane</keyword>
<feature type="transmembrane region" description="Helical" evidence="7">
    <location>
        <begin position="109"/>
        <end position="128"/>
    </location>
</feature>
<evidence type="ECO:0000256" key="6">
    <source>
        <dbReference type="ARBA" id="ARBA00023136"/>
    </source>
</evidence>
<feature type="transmembrane region" description="Helical" evidence="7">
    <location>
        <begin position="49"/>
        <end position="69"/>
    </location>
</feature>
<name>A0ABU3B9Y4_9GAMM</name>
<dbReference type="InterPro" id="IPR051907">
    <property type="entry name" value="DoxX-like_oxidoreductase"/>
</dbReference>
<evidence type="ECO:0000256" key="4">
    <source>
        <dbReference type="ARBA" id="ARBA00022692"/>
    </source>
</evidence>
<gene>
    <name evidence="8" type="ORF">RM531_12445</name>
</gene>
<keyword evidence="5 7" id="KW-1133">Transmembrane helix</keyword>
<keyword evidence="4 7" id="KW-0812">Transmembrane</keyword>
<dbReference type="RefSeq" id="WP_311659666.1">
    <property type="nucleotide sequence ID" value="NZ_JAVRHY010000012.1"/>
</dbReference>
<dbReference type="EMBL" id="JAVRHY010000012">
    <property type="protein sequence ID" value="MDT0619286.1"/>
    <property type="molecule type" value="Genomic_DNA"/>
</dbReference>
<comment type="similarity">
    <text evidence="2">Belongs to the DoxX family.</text>
</comment>